<dbReference type="STRING" id="796925.A0A137P459"/>
<feature type="transmembrane region" description="Helical" evidence="1">
    <location>
        <begin position="48"/>
        <end position="71"/>
    </location>
</feature>
<keyword evidence="3" id="KW-1185">Reference proteome</keyword>
<keyword evidence="1" id="KW-0472">Membrane</keyword>
<accession>A0A137P459</accession>
<keyword evidence="1" id="KW-0812">Transmembrane</keyword>
<evidence type="ECO:0000313" key="2">
    <source>
        <dbReference type="EMBL" id="KXN69729.1"/>
    </source>
</evidence>
<feature type="transmembrane region" description="Helical" evidence="1">
    <location>
        <begin position="173"/>
        <end position="195"/>
    </location>
</feature>
<dbReference type="AlphaFoldDB" id="A0A137P459"/>
<sequence length="213" mass="24051">MIDADKPNITLIIFLLLYLGAALATFIGSVYCWATKNPLIIGIITPDFYIPTLLLSILMLANVICGLLGAFRPCRFKLYLKIFAVSVTFIVIFQLCVGIYIWFHSLSMREFYPDQWVGWTVPNKGKIERMGKCCGYFNSRNHIVITKQCNLGVPLPGCEEYVIHYAGWYLVNVYTPIFSFIAVEIMALMATASLLQKVSEQIRIISSVIKNAT</sequence>
<evidence type="ECO:0000313" key="3">
    <source>
        <dbReference type="Proteomes" id="UP000070444"/>
    </source>
</evidence>
<keyword evidence="1" id="KW-1133">Transmembrane helix</keyword>
<organism evidence="2 3">
    <name type="scientific">Conidiobolus coronatus (strain ATCC 28846 / CBS 209.66 / NRRL 28638)</name>
    <name type="common">Delacroixia coronata</name>
    <dbReference type="NCBI Taxonomy" id="796925"/>
    <lineage>
        <taxon>Eukaryota</taxon>
        <taxon>Fungi</taxon>
        <taxon>Fungi incertae sedis</taxon>
        <taxon>Zoopagomycota</taxon>
        <taxon>Entomophthoromycotina</taxon>
        <taxon>Entomophthoromycetes</taxon>
        <taxon>Entomophthorales</taxon>
        <taxon>Ancylistaceae</taxon>
        <taxon>Conidiobolus</taxon>
    </lineage>
</organism>
<gene>
    <name evidence="2" type="ORF">CONCODRAFT_7815</name>
</gene>
<dbReference type="EMBL" id="KQ964525">
    <property type="protein sequence ID" value="KXN69729.1"/>
    <property type="molecule type" value="Genomic_DNA"/>
</dbReference>
<dbReference type="Proteomes" id="UP000070444">
    <property type="component" value="Unassembled WGS sequence"/>
</dbReference>
<dbReference type="OrthoDB" id="2279611at2759"/>
<proteinExistence type="predicted"/>
<evidence type="ECO:0000256" key="1">
    <source>
        <dbReference type="SAM" id="Phobius"/>
    </source>
</evidence>
<protein>
    <recommendedName>
        <fullName evidence="4">Tetraspanin</fullName>
    </recommendedName>
</protein>
<reference evidence="2 3" key="1">
    <citation type="journal article" date="2015" name="Genome Biol. Evol.">
        <title>Phylogenomic analyses indicate that early fungi evolved digesting cell walls of algal ancestors of land plants.</title>
        <authorList>
            <person name="Chang Y."/>
            <person name="Wang S."/>
            <person name="Sekimoto S."/>
            <person name="Aerts A.L."/>
            <person name="Choi C."/>
            <person name="Clum A."/>
            <person name="LaButti K.M."/>
            <person name="Lindquist E.A."/>
            <person name="Yee Ngan C."/>
            <person name="Ohm R.A."/>
            <person name="Salamov A.A."/>
            <person name="Grigoriev I.V."/>
            <person name="Spatafora J.W."/>
            <person name="Berbee M.L."/>
        </authorList>
    </citation>
    <scope>NUCLEOTIDE SEQUENCE [LARGE SCALE GENOMIC DNA]</scope>
    <source>
        <strain evidence="2 3">NRRL 28638</strain>
    </source>
</reference>
<name>A0A137P459_CONC2</name>
<evidence type="ECO:0008006" key="4">
    <source>
        <dbReference type="Google" id="ProtNLM"/>
    </source>
</evidence>
<feature type="transmembrane region" description="Helical" evidence="1">
    <location>
        <begin position="78"/>
        <end position="103"/>
    </location>
</feature>
<feature type="transmembrane region" description="Helical" evidence="1">
    <location>
        <begin position="12"/>
        <end position="36"/>
    </location>
</feature>